<dbReference type="AlphaFoldDB" id="A0A1I7VUG1"/>
<keyword evidence="2" id="KW-1185">Reference proteome</keyword>
<accession>A0A1I7VUG1</accession>
<feature type="compositionally biased region" description="Basic and acidic residues" evidence="1">
    <location>
        <begin position="17"/>
        <end position="33"/>
    </location>
</feature>
<feature type="region of interest" description="Disordered" evidence="1">
    <location>
        <begin position="1"/>
        <end position="74"/>
    </location>
</feature>
<feature type="compositionally biased region" description="Acidic residues" evidence="1">
    <location>
        <begin position="53"/>
        <end position="62"/>
    </location>
</feature>
<name>A0A1I7VUG1_LOALO</name>
<protein>
    <submittedName>
        <fullName evidence="3">Retrotransposon protein</fullName>
    </submittedName>
</protein>
<reference evidence="3" key="2">
    <citation type="submission" date="2016-11" db="UniProtKB">
        <authorList>
            <consortium name="WormBaseParasite"/>
        </authorList>
    </citation>
    <scope>IDENTIFICATION</scope>
</reference>
<sequence>MTEMRNNGNKDRKQRKKEASDQKRWGRCSHDMTEDVEVGEDEDDDEHVRDKDDENGDDDDKDEYVGIMMNMSGQ</sequence>
<evidence type="ECO:0000256" key="1">
    <source>
        <dbReference type="SAM" id="MobiDB-lite"/>
    </source>
</evidence>
<feature type="compositionally biased region" description="Acidic residues" evidence="1">
    <location>
        <begin position="34"/>
        <end position="45"/>
    </location>
</feature>
<dbReference type="Proteomes" id="UP000095285">
    <property type="component" value="Unassembled WGS sequence"/>
</dbReference>
<evidence type="ECO:0000313" key="2">
    <source>
        <dbReference type="Proteomes" id="UP000095285"/>
    </source>
</evidence>
<reference evidence="2" key="1">
    <citation type="submission" date="2012-04" db="EMBL/GenBank/DDBJ databases">
        <title>The Genome Sequence of Loa loa.</title>
        <authorList>
            <consortium name="The Broad Institute Genome Sequencing Platform"/>
            <consortium name="Broad Institute Genome Sequencing Center for Infectious Disease"/>
            <person name="Nutman T.B."/>
            <person name="Fink D.L."/>
            <person name="Russ C."/>
            <person name="Young S."/>
            <person name="Zeng Q."/>
            <person name="Gargeya S."/>
            <person name="Alvarado L."/>
            <person name="Berlin A."/>
            <person name="Chapman S.B."/>
            <person name="Chen Z."/>
            <person name="Freedman E."/>
            <person name="Gellesch M."/>
            <person name="Goldberg J."/>
            <person name="Griggs A."/>
            <person name="Gujja S."/>
            <person name="Heilman E.R."/>
            <person name="Heiman D."/>
            <person name="Howarth C."/>
            <person name="Mehta T."/>
            <person name="Neiman D."/>
            <person name="Pearson M."/>
            <person name="Roberts A."/>
            <person name="Saif S."/>
            <person name="Shea T."/>
            <person name="Shenoy N."/>
            <person name="Sisk P."/>
            <person name="Stolte C."/>
            <person name="Sykes S."/>
            <person name="White J."/>
            <person name="Yandava C."/>
            <person name="Haas B."/>
            <person name="Henn M.R."/>
            <person name="Nusbaum C."/>
            <person name="Birren B."/>
        </authorList>
    </citation>
    <scope>NUCLEOTIDE SEQUENCE [LARGE SCALE GENOMIC DNA]</scope>
</reference>
<organism evidence="2 3">
    <name type="scientific">Loa loa</name>
    <name type="common">Eye worm</name>
    <name type="synonym">Filaria loa</name>
    <dbReference type="NCBI Taxonomy" id="7209"/>
    <lineage>
        <taxon>Eukaryota</taxon>
        <taxon>Metazoa</taxon>
        <taxon>Ecdysozoa</taxon>
        <taxon>Nematoda</taxon>
        <taxon>Chromadorea</taxon>
        <taxon>Rhabditida</taxon>
        <taxon>Spirurina</taxon>
        <taxon>Spiruromorpha</taxon>
        <taxon>Filarioidea</taxon>
        <taxon>Onchocercidae</taxon>
        <taxon>Loa</taxon>
    </lineage>
</organism>
<evidence type="ECO:0000313" key="3">
    <source>
        <dbReference type="WBParaSite" id="EN70_6421"/>
    </source>
</evidence>
<dbReference type="WBParaSite" id="EN70_6421">
    <property type="protein sequence ID" value="EN70_6421"/>
    <property type="gene ID" value="EN70_6421"/>
</dbReference>
<proteinExistence type="predicted"/>